<dbReference type="GO" id="GO:0004764">
    <property type="term" value="F:shikimate 3-dehydrogenase (NADP+) activity"/>
    <property type="evidence" value="ECO:0007669"/>
    <property type="project" value="InterPro"/>
</dbReference>
<reference evidence="2" key="1">
    <citation type="submission" date="2018-05" db="EMBL/GenBank/DDBJ databases">
        <authorList>
            <person name="Lanie J.A."/>
            <person name="Ng W.-L."/>
            <person name="Kazmierczak K.M."/>
            <person name="Andrzejewski T.M."/>
            <person name="Davidsen T.M."/>
            <person name="Wayne K.J."/>
            <person name="Tettelin H."/>
            <person name="Glass J.I."/>
            <person name="Rusch D."/>
            <person name="Podicherti R."/>
            <person name="Tsui H.-C.T."/>
            <person name="Winkler M.E."/>
        </authorList>
    </citation>
    <scope>NUCLEOTIDE SEQUENCE</scope>
</reference>
<dbReference type="Pfam" id="PF08501">
    <property type="entry name" value="Shikimate_dh_N"/>
    <property type="match status" value="1"/>
</dbReference>
<evidence type="ECO:0000259" key="1">
    <source>
        <dbReference type="Pfam" id="PF08501"/>
    </source>
</evidence>
<feature type="non-terminal residue" evidence="2">
    <location>
        <position position="158"/>
    </location>
</feature>
<dbReference type="InterPro" id="IPR036291">
    <property type="entry name" value="NAD(P)-bd_dom_sf"/>
</dbReference>
<name>A0A382A875_9ZZZZ</name>
<proteinExistence type="predicted"/>
<dbReference type="InterPro" id="IPR013708">
    <property type="entry name" value="Shikimate_DH-bd_N"/>
</dbReference>
<feature type="domain" description="Shikimate dehydrogenase substrate binding N-terminal" evidence="1">
    <location>
        <begin position="12"/>
        <end position="95"/>
    </location>
</feature>
<protein>
    <recommendedName>
        <fullName evidence="1">Shikimate dehydrogenase substrate binding N-terminal domain-containing protein</fullName>
    </recommendedName>
</protein>
<evidence type="ECO:0000313" key="2">
    <source>
        <dbReference type="EMBL" id="SVA97768.1"/>
    </source>
</evidence>
<dbReference type="Gene3D" id="3.40.50.10860">
    <property type="entry name" value="Leucine Dehydrogenase, chain A, domain 1"/>
    <property type="match status" value="1"/>
</dbReference>
<dbReference type="GO" id="GO:0009423">
    <property type="term" value="P:chorismate biosynthetic process"/>
    <property type="evidence" value="ECO:0007669"/>
    <property type="project" value="TreeGrafter"/>
</dbReference>
<organism evidence="2">
    <name type="scientific">marine metagenome</name>
    <dbReference type="NCBI Taxonomy" id="408172"/>
    <lineage>
        <taxon>unclassified sequences</taxon>
        <taxon>metagenomes</taxon>
        <taxon>ecological metagenomes</taxon>
    </lineage>
</organism>
<dbReference type="InterPro" id="IPR022893">
    <property type="entry name" value="Shikimate_DH_fam"/>
</dbReference>
<dbReference type="Gene3D" id="3.40.50.720">
    <property type="entry name" value="NAD(P)-binding Rossmann-like Domain"/>
    <property type="match status" value="1"/>
</dbReference>
<accession>A0A382A875</accession>
<dbReference type="EMBL" id="UINC01024338">
    <property type="protein sequence ID" value="SVA97768.1"/>
    <property type="molecule type" value="Genomic_DNA"/>
</dbReference>
<dbReference type="SUPFAM" id="SSF53223">
    <property type="entry name" value="Aminoacid dehydrogenase-like, N-terminal domain"/>
    <property type="match status" value="1"/>
</dbReference>
<dbReference type="InterPro" id="IPR046346">
    <property type="entry name" value="Aminoacid_DH-like_N_sf"/>
</dbReference>
<dbReference type="AlphaFoldDB" id="A0A382A875"/>
<dbReference type="PANTHER" id="PTHR21089:SF1">
    <property type="entry name" value="BIFUNCTIONAL 3-DEHYDROQUINATE DEHYDRATASE_SHIKIMATE DEHYDROGENASE, CHLOROPLASTIC"/>
    <property type="match status" value="1"/>
</dbReference>
<gene>
    <name evidence="2" type="ORF">METZ01_LOCUS150622</name>
</gene>
<sequence length="158" mass="17035">MKIDFIPNLTGVFGHPVAENPTVLMMEAGYKAVGLDNWKYLTLEISPEKLKEAISCLRTFNMKGIHLTIPHKVAVLEYLDEISSVAKTMGAVNTVHNIDGKLVGENTDGKGFMESLRKDANINPKGKKVIILGAGGAARAISVELAFAGVDSITIVNR</sequence>
<dbReference type="PANTHER" id="PTHR21089">
    <property type="entry name" value="SHIKIMATE DEHYDROGENASE"/>
    <property type="match status" value="1"/>
</dbReference>
<dbReference type="SUPFAM" id="SSF51735">
    <property type="entry name" value="NAD(P)-binding Rossmann-fold domains"/>
    <property type="match status" value="1"/>
</dbReference>
<dbReference type="GO" id="GO:0019632">
    <property type="term" value="P:shikimate metabolic process"/>
    <property type="evidence" value="ECO:0007669"/>
    <property type="project" value="TreeGrafter"/>
</dbReference>